<dbReference type="InterPro" id="IPR029058">
    <property type="entry name" value="AB_hydrolase_fold"/>
</dbReference>
<dbReference type="GO" id="GO:0044550">
    <property type="term" value="P:secondary metabolite biosynthetic process"/>
    <property type="evidence" value="ECO:0007669"/>
    <property type="project" value="UniProtKB-ARBA"/>
</dbReference>
<dbReference type="InterPro" id="IPR009081">
    <property type="entry name" value="PP-bd_ACP"/>
</dbReference>
<dbReference type="FunFam" id="1.10.1200.10:FF:000005">
    <property type="entry name" value="Nonribosomal peptide synthetase 1"/>
    <property type="match status" value="1"/>
</dbReference>
<dbReference type="PROSITE" id="PS50075">
    <property type="entry name" value="CARRIER"/>
    <property type="match status" value="1"/>
</dbReference>
<dbReference type="InterPro" id="IPR001242">
    <property type="entry name" value="Condensation_dom"/>
</dbReference>
<dbReference type="InterPro" id="IPR025110">
    <property type="entry name" value="AMP-bd_C"/>
</dbReference>
<dbReference type="InterPro" id="IPR045851">
    <property type="entry name" value="AMP-bd_C_sf"/>
</dbReference>
<dbReference type="InterPro" id="IPR010071">
    <property type="entry name" value="AA_adenyl_dom"/>
</dbReference>
<dbReference type="SUPFAM" id="SSF47336">
    <property type="entry name" value="ACP-like"/>
    <property type="match status" value="1"/>
</dbReference>
<dbReference type="PANTHER" id="PTHR45527">
    <property type="entry name" value="NONRIBOSOMAL PEPTIDE SYNTHETASE"/>
    <property type="match status" value="1"/>
</dbReference>
<dbReference type="FunFam" id="3.40.50.980:FF:000001">
    <property type="entry name" value="Non-ribosomal peptide synthetase"/>
    <property type="match status" value="1"/>
</dbReference>
<comment type="similarity">
    <text evidence="2">Belongs to the ATP-dependent AMP-binding enzyme family.</text>
</comment>
<evidence type="ECO:0000256" key="4">
    <source>
        <dbReference type="ARBA" id="ARBA00022553"/>
    </source>
</evidence>
<dbReference type="EMBL" id="QAOQ01000004">
    <property type="protein sequence ID" value="PTQ96709.1"/>
    <property type="molecule type" value="Genomic_DNA"/>
</dbReference>
<dbReference type="RefSeq" id="WP_211309810.1">
    <property type="nucleotide sequence ID" value="NZ_CP160205.1"/>
</dbReference>
<dbReference type="InterPro" id="IPR036736">
    <property type="entry name" value="ACP-like_sf"/>
</dbReference>
<dbReference type="Pfam" id="PF13193">
    <property type="entry name" value="AMP-binding_C"/>
    <property type="match status" value="1"/>
</dbReference>
<dbReference type="GO" id="GO:0043041">
    <property type="term" value="P:amino acid activation for nonribosomal peptide biosynthetic process"/>
    <property type="evidence" value="ECO:0007669"/>
    <property type="project" value="TreeGrafter"/>
</dbReference>
<dbReference type="FunFam" id="3.30.300.30:FF:000010">
    <property type="entry name" value="Enterobactin synthetase component F"/>
    <property type="match status" value="1"/>
</dbReference>
<dbReference type="Gene3D" id="3.40.50.1820">
    <property type="entry name" value="alpha/beta hydrolase"/>
    <property type="match status" value="1"/>
</dbReference>
<gene>
    <name evidence="6" type="ORF">C8P68_104197</name>
</gene>
<evidence type="ECO:0000313" key="6">
    <source>
        <dbReference type="EMBL" id="PTQ96709.1"/>
    </source>
</evidence>
<dbReference type="InterPro" id="IPR001031">
    <property type="entry name" value="Thioesterase"/>
</dbReference>
<proteinExistence type="inferred from homology"/>
<comment type="cofactor">
    <cofactor evidence="1">
        <name>pantetheine 4'-phosphate</name>
        <dbReference type="ChEBI" id="CHEBI:47942"/>
    </cofactor>
</comment>
<dbReference type="InterPro" id="IPR020806">
    <property type="entry name" value="PKS_PP-bd"/>
</dbReference>
<protein>
    <submittedName>
        <fullName evidence="6">Amino acid adenylation domain-containing protein</fullName>
    </submittedName>
</protein>
<dbReference type="GO" id="GO:0031177">
    <property type="term" value="F:phosphopantetheine binding"/>
    <property type="evidence" value="ECO:0007669"/>
    <property type="project" value="InterPro"/>
</dbReference>
<feature type="domain" description="Carrier" evidence="5">
    <location>
        <begin position="991"/>
        <end position="1066"/>
    </location>
</feature>
<dbReference type="Gene3D" id="1.10.1200.10">
    <property type="entry name" value="ACP-like"/>
    <property type="match status" value="1"/>
</dbReference>
<keyword evidence="3" id="KW-0596">Phosphopantetheine</keyword>
<dbReference type="SUPFAM" id="SSF52777">
    <property type="entry name" value="CoA-dependent acyltransferases"/>
    <property type="match status" value="2"/>
</dbReference>
<evidence type="ECO:0000256" key="3">
    <source>
        <dbReference type="ARBA" id="ARBA00022450"/>
    </source>
</evidence>
<evidence type="ECO:0000313" key="7">
    <source>
        <dbReference type="Proteomes" id="UP000244168"/>
    </source>
</evidence>
<dbReference type="Pfam" id="PF00501">
    <property type="entry name" value="AMP-binding"/>
    <property type="match status" value="1"/>
</dbReference>
<comment type="caution">
    <text evidence="6">The sequence shown here is derived from an EMBL/GenBank/DDBJ whole genome shotgun (WGS) entry which is preliminary data.</text>
</comment>
<dbReference type="Gene3D" id="3.30.300.30">
    <property type="match status" value="1"/>
</dbReference>
<dbReference type="SUPFAM" id="SSF56801">
    <property type="entry name" value="Acetyl-CoA synthetase-like"/>
    <property type="match status" value="1"/>
</dbReference>
<keyword evidence="4" id="KW-0597">Phosphoprotein</keyword>
<dbReference type="FunFam" id="2.30.38.10:FF:000001">
    <property type="entry name" value="Non-ribosomal peptide synthetase PvdI"/>
    <property type="match status" value="1"/>
</dbReference>
<dbReference type="Gene3D" id="3.40.50.980">
    <property type="match status" value="2"/>
</dbReference>
<dbReference type="Gene3D" id="3.30.559.10">
    <property type="entry name" value="Chloramphenicol acetyltransferase-like domain"/>
    <property type="match status" value="1"/>
</dbReference>
<dbReference type="Pfam" id="PF00668">
    <property type="entry name" value="Condensation"/>
    <property type="match status" value="1"/>
</dbReference>
<dbReference type="InterPro" id="IPR023213">
    <property type="entry name" value="CAT-like_dom_sf"/>
</dbReference>
<name>A0A2T5J9N1_9SPHI</name>
<dbReference type="SUPFAM" id="SSF53474">
    <property type="entry name" value="alpha/beta-Hydrolases"/>
    <property type="match status" value="1"/>
</dbReference>
<dbReference type="CDD" id="cd19531">
    <property type="entry name" value="LCL_NRPS-like"/>
    <property type="match status" value="1"/>
</dbReference>
<evidence type="ECO:0000259" key="5">
    <source>
        <dbReference type="PROSITE" id="PS50075"/>
    </source>
</evidence>
<dbReference type="FunFam" id="3.40.50.12780:FF:000012">
    <property type="entry name" value="Non-ribosomal peptide synthetase"/>
    <property type="match status" value="1"/>
</dbReference>
<dbReference type="Pfam" id="PF00550">
    <property type="entry name" value="PP-binding"/>
    <property type="match status" value="1"/>
</dbReference>
<dbReference type="GO" id="GO:0003824">
    <property type="term" value="F:catalytic activity"/>
    <property type="evidence" value="ECO:0007669"/>
    <property type="project" value="InterPro"/>
</dbReference>
<dbReference type="SMART" id="SM00823">
    <property type="entry name" value="PKS_PP"/>
    <property type="match status" value="1"/>
</dbReference>
<dbReference type="CDD" id="cd12116">
    <property type="entry name" value="A_NRPS_Ta1_like"/>
    <property type="match status" value="1"/>
</dbReference>
<accession>A0A2T5J9N1</accession>
<dbReference type="NCBIfam" id="TIGR01733">
    <property type="entry name" value="AA-adenyl-dom"/>
    <property type="match status" value="1"/>
</dbReference>
<dbReference type="Gene3D" id="2.30.38.10">
    <property type="entry name" value="Luciferase, Domain 3"/>
    <property type="match status" value="1"/>
</dbReference>
<dbReference type="Pfam" id="PF00975">
    <property type="entry name" value="Thioesterase"/>
    <property type="match status" value="1"/>
</dbReference>
<dbReference type="Gene3D" id="3.30.559.30">
    <property type="entry name" value="Nonribosomal peptide synthetase, condensation domain"/>
    <property type="match status" value="1"/>
</dbReference>
<sequence length="1345" mass="150501">MSLLTEEPVYKLKPVEFDPFAGPELLLIAPATEPQIEIWLSCKIGGVEASCAFNESFSLTLTGSFNVAAFENAVHSLIDRHESLRALFSPDGTRMCIYRYLQPAYHFEDISGKDEKGQEQAIKDYLYRNSQTAFDLVFGPLFRVKLFKRTAERHHLTLTLHHIICDGWSFGVILQELGNLYSAHAMGLTPNLPPAPKFSSYAAEQVDFQESATYADAEKFWLEQYQTRPPVLNLPSDQERPSLRTYTSGHYHSSIDETLAAAVKKLGFAAGASVLTTLLAAFEVFMQQQTGCNDVVVGVPSAGQPAIGLQGLVGHCVNLLPIRSFEPDDICFIDYLKRRRGEILDVYDHQLITFGGLLKKLNLPRDPSRVPLVPVVFNSDMGMDSGISFHGIKHELKSNARRSENFEIFINLNDIGKGLNIEWSYNAQLFNQAGIEKLATNFEVLLRTFTTDPRAHIKTSGLPAEPVKIDTITQWNKTETWYPKEKPLHTLISEIAAKYDDKPAVVAGSVRISYRQLDERSNQLTRLLVDRGISKGDIVGLAVERSVEMIITLLAIMKAGGTYVPIDPEYPADRIAYMLEDSSAKMLIVSERIQEQINSPAQVLTLESALKQSASKMSTPVEVDVKGTDIAYVLYTSGSTGKPKGVQIAHYNLVNFLVGMQAQPGIAADDKLLAVTTISFDIAGLEMYLPLVTGATVYIASADEARDGRRLLEIVKAEGITLMQATPYSWKMMLEAGWDNRLQLKALCGGEPLPKELAARLLPKCKALWNMYGPTETTIWSTVKEITLEDGDITIGKPIANTQVYILDEKLNILPAGVTGEIFIAGDGVSPGYLHRPELTADRFVIDPFTATTGSKMYRTGDLGKYLPNGELLCLGRVDFQVKIRGYRIEVQEIEHNLHQINEIKDAVVDARKDASGNLALVAYVVSQQFLPDTRTAIQNWRNALRENLPEYMVPQYFMVVEEFPLTPNGKINRKALPEPDHNQARMAYAAPRTSIEQLVADIWRRYLGIEKIGIYDDFFELGGHSLIAVEIMTALQKETGKNLPLASLFQHSTIEQLALLLKIDGKSVSWDSLVPIKPVGSKMPLYIVHGAGLNVLLFNTLAMNMDSDQPVYGLQARGLNGIDEPYDKMEDIAGHYVNEIIAQNPNGPYALAGYSFGGIIAYEMAKQLEARGKQVKLLAMFDTYAYRSDYYDLWLKKYFNRIRFFIMQILHSFVLLAKSPKRTIEYKSEMIRRRIVTFKRKFQGADGPKEGFSGYSHKIDEANELAERNYKLAPYPIRVELFRAQKITFYMDDFENLGWKPYALKGVSIHEIPGEHNYIFAPPNDKAFARILQDCLNKASSATA</sequence>
<organism evidence="6 7">
    <name type="scientific">Mucilaginibacter yixingensis</name>
    <dbReference type="NCBI Taxonomy" id="1295612"/>
    <lineage>
        <taxon>Bacteria</taxon>
        <taxon>Pseudomonadati</taxon>
        <taxon>Bacteroidota</taxon>
        <taxon>Sphingobacteriia</taxon>
        <taxon>Sphingobacteriales</taxon>
        <taxon>Sphingobacteriaceae</taxon>
        <taxon>Mucilaginibacter</taxon>
    </lineage>
</organism>
<dbReference type="InterPro" id="IPR020845">
    <property type="entry name" value="AMP-binding_CS"/>
</dbReference>
<dbReference type="GO" id="GO:0005737">
    <property type="term" value="C:cytoplasm"/>
    <property type="evidence" value="ECO:0007669"/>
    <property type="project" value="TreeGrafter"/>
</dbReference>
<dbReference type="PROSITE" id="PS00455">
    <property type="entry name" value="AMP_BINDING"/>
    <property type="match status" value="1"/>
</dbReference>
<dbReference type="PANTHER" id="PTHR45527:SF1">
    <property type="entry name" value="FATTY ACID SYNTHASE"/>
    <property type="match status" value="1"/>
</dbReference>
<reference evidence="6 7" key="1">
    <citation type="submission" date="2018-04" db="EMBL/GenBank/DDBJ databases">
        <title>Genomic Encyclopedia of Archaeal and Bacterial Type Strains, Phase II (KMG-II): from individual species to whole genera.</title>
        <authorList>
            <person name="Goeker M."/>
        </authorList>
    </citation>
    <scope>NUCLEOTIDE SEQUENCE [LARGE SCALE GENOMIC DNA]</scope>
    <source>
        <strain evidence="6 7">DSM 26809</strain>
    </source>
</reference>
<dbReference type="InterPro" id="IPR000873">
    <property type="entry name" value="AMP-dep_synth/lig_dom"/>
</dbReference>
<evidence type="ECO:0000256" key="1">
    <source>
        <dbReference type="ARBA" id="ARBA00001957"/>
    </source>
</evidence>
<evidence type="ECO:0000256" key="2">
    <source>
        <dbReference type="ARBA" id="ARBA00006432"/>
    </source>
</evidence>
<dbReference type="Proteomes" id="UP000244168">
    <property type="component" value="Unassembled WGS sequence"/>
</dbReference>
<keyword evidence="7" id="KW-1185">Reference proteome</keyword>